<feature type="non-terminal residue" evidence="2">
    <location>
        <position position="1"/>
    </location>
</feature>
<dbReference type="AlphaFoldDB" id="A0A9W7L271"/>
<dbReference type="Proteomes" id="UP001165065">
    <property type="component" value="Unassembled WGS sequence"/>
</dbReference>
<feature type="region of interest" description="Disordered" evidence="1">
    <location>
        <begin position="32"/>
        <end position="59"/>
    </location>
</feature>
<name>A0A9W7L271_9STRA</name>
<feature type="compositionally biased region" description="Polar residues" evidence="1">
    <location>
        <begin position="46"/>
        <end position="57"/>
    </location>
</feature>
<feature type="compositionally biased region" description="Basic and acidic residues" evidence="1">
    <location>
        <begin position="32"/>
        <end position="42"/>
    </location>
</feature>
<evidence type="ECO:0000313" key="2">
    <source>
        <dbReference type="EMBL" id="GMI24425.1"/>
    </source>
</evidence>
<evidence type="ECO:0000313" key="3">
    <source>
        <dbReference type="Proteomes" id="UP001165065"/>
    </source>
</evidence>
<gene>
    <name evidence="2" type="ORF">TrCOL_g605</name>
</gene>
<reference evidence="3" key="1">
    <citation type="journal article" date="2023" name="Commun. Biol.">
        <title>Genome analysis of Parmales, the sister group of diatoms, reveals the evolutionary specialization of diatoms from phago-mixotrophs to photoautotrophs.</title>
        <authorList>
            <person name="Ban H."/>
            <person name="Sato S."/>
            <person name="Yoshikawa S."/>
            <person name="Yamada K."/>
            <person name="Nakamura Y."/>
            <person name="Ichinomiya M."/>
            <person name="Sato N."/>
            <person name="Blanc-Mathieu R."/>
            <person name="Endo H."/>
            <person name="Kuwata A."/>
            <person name="Ogata H."/>
        </authorList>
    </citation>
    <scope>NUCLEOTIDE SEQUENCE [LARGE SCALE GENOMIC DNA]</scope>
</reference>
<sequence length="242" mass="27387">RAKKEVEGLKKQLKSEVDLTEEGRSKLQELLKTAEDDAKTAEDAAQTTSKNKSTSDVYNKAKWAEEEVEGLKKQVKNEVDLTEEGRSKLQEQLKTAEDDAKTAKEAATLRSLRFSAGAMRRSYNKEKNKTPDNIPFGEVKHKITQDFKKRELDKAVATEATFVQAQADRDTLVSSLAGDFSNLPDADEHKQNTLQQLLKAKSVLKTIAESLNAKEKRKLKHKRKRDLEEVIKEEIKKFKNSA</sequence>
<protein>
    <submittedName>
        <fullName evidence="2">Uncharacterized protein</fullName>
    </submittedName>
</protein>
<accession>A0A9W7L271</accession>
<comment type="caution">
    <text evidence="2">The sequence shown here is derived from an EMBL/GenBank/DDBJ whole genome shotgun (WGS) entry which is preliminary data.</text>
</comment>
<proteinExistence type="predicted"/>
<dbReference type="EMBL" id="BRYA01000584">
    <property type="protein sequence ID" value="GMI24425.1"/>
    <property type="molecule type" value="Genomic_DNA"/>
</dbReference>
<evidence type="ECO:0000256" key="1">
    <source>
        <dbReference type="SAM" id="MobiDB-lite"/>
    </source>
</evidence>
<keyword evidence="3" id="KW-1185">Reference proteome</keyword>
<organism evidence="2 3">
    <name type="scientific">Triparma columacea</name>
    <dbReference type="NCBI Taxonomy" id="722753"/>
    <lineage>
        <taxon>Eukaryota</taxon>
        <taxon>Sar</taxon>
        <taxon>Stramenopiles</taxon>
        <taxon>Ochrophyta</taxon>
        <taxon>Bolidophyceae</taxon>
        <taxon>Parmales</taxon>
        <taxon>Triparmaceae</taxon>
        <taxon>Triparma</taxon>
    </lineage>
</organism>